<reference evidence="4 5" key="1">
    <citation type="submission" date="2020-04" db="EMBL/GenBank/DDBJ databases">
        <title>Description of novel Gluconacetobacter.</title>
        <authorList>
            <person name="Sombolestani A."/>
        </authorList>
    </citation>
    <scope>NUCLEOTIDE SEQUENCE [LARGE SCALE GENOMIC DNA]</scope>
    <source>
        <strain evidence="3 4">LMG 1728</strain>
        <strain evidence="2 5">LMG 1731</strain>
    </source>
</reference>
<evidence type="ECO:0000256" key="1">
    <source>
        <dbReference type="SAM" id="MobiDB-lite"/>
    </source>
</evidence>
<accession>A0A7W4IPK5</accession>
<proteinExistence type="predicted"/>
<feature type="region of interest" description="Disordered" evidence="1">
    <location>
        <begin position="207"/>
        <end position="228"/>
    </location>
</feature>
<name>A0A7W4IPK5_9PROT</name>
<dbReference type="EMBL" id="JABEQO010000055">
    <property type="protein sequence ID" value="MBB2166735.1"/>
    <property type="molecule type" value="Genomic_DNA"/>
</dbReference>
<organism evidence="2 5">
    <name type="scientific">Gluconacetobacter dulcium</name>
    <dbReference type="NCBI Taxonomy" id="2729096"/>
    <lineage>
        <taxon>Bacteria</taxon>
        <taxon>Pseudomonadati</taxon>
        <taxon>Pseudomonadota</taxon>
        <taxon>Alphaproteobacteria</taxon>
        <taxon>Acetobacterales</taxon>
        <taxon>Acetobacteraceae</taxon>
        <taxon>Gluconacetobacter</taxon>
    </lineage>
</organism>
<dbReference type="Proteomes" id="UP000561077">
    <property type="component" value="Unassembled WGS sequence"/>
</dbReference>
<dbReference type="EMBL" id="JABEQN010000054">
    <property type="protein sequence ID" value="MBB2195837.1"/>
    <property type="molecule type" value="Genomic_DNA"/>
</dbReference>
<gene>
    <name evidence="3" type="ORF">HLH25_19885</name>
    <name evidence="2" type="ORF">HLH26_19890</name>
</gene>
<sequence>MTQLKTTPDVFIIESLRDEDEERSRYEGYRLAELLRLSGKKPKYFYFKSKEELSVLFKLFKLSNYRYLHISCHGTTFDIEVGESRISYNDFSKLSSGYLERKRVFFSACELGNELFSTCLAGRNKGMHSIVAPAEEINFDHAAAIWSAFYVSVFARKENSMKSQDILARIQSLCTLFPVDFHVSLYRSQKDNWEHIKVNKKKLSLQRSNEKPEKSASDINSSDIVYVK</sequence>
<evidence type="ECO:0000313" key="4">
    <source>
        <dbReference type="Proteomes" id="UP000540490"/>
    </source>
</evidence>
<dbReference type="RefSeq" id="WP_182975721.1">
    <property type="nucleotide sequence ID" value="NZ_JABEQN010000054.1"/>
</dbReference>
<keyword evidence="4" id="KW-1185">Reference proteome</keyword>
<evidence type="ECO:0000313" key="3">
    <source>
        <dbReference type="EMBL" id="MBB2195837.1"/>
    </source>
</evidence>
<comment type="caution">
    <text evidence="2">The sequence shown here is derived from an EMBL/GenBank/DDBJ whole genome shotgun (WGS) entry which is preliminary data.</text>
</comment>
<feature type="compositionally biased region" description="Polar residues" evidence="1">
    <location>
        <begin position="217"/>
        <end position="228"/>
    </location>
</feature>
<protein>
    <recommendedName>
        <fullName evidence="6">CHAT domain-containing protein</fullName>
    </recommendedName>
</protein>
<evidence type="ECO:0008006" key="6">
    <source>
        <dbReference type="Google" id="ProtNLM"/>
    </source>
</evidence>
<dbReference type="AlphaFoldDB" id="A0A7W4IPK5"/>
<evidence type="ECO:0000313" key="5">
    <source>
        <dbReference type="Proteomes" id="UP000561077"/>
    </source>
</evidence>
<dbReference type="Proteomes" id="UP000540490">
    <property type="component" value="Unassembled WGS sequence"/>
</dbReference>
<evidence type="ECO:0000313" key="2">
    <source>
        <dbReference type="EMBL" id="MBB2166735.1"/>
    </source>
</evidence>